<dbReference type="OrthoDB" id="2275967at2759"/>
<gene>
    <name evidence="1" type="ORF">HMPREF1544_00138</name>
</gene>
<dbReference type="EMBL" id="KE123896">
    <property type="protein sequence ID" value="EPB93064.1"/>
    <property type="molecule type" value="Genomic_DNA"/>
</dbReference>
<protein>
    <submittedName>
        <fullName evidence="1">Uncharacterized protein</fullName>
    </submittedName>
</protein>
<dbReference type="eggNOG" id="ENOG502RASR">
    <property type="taxonomic scope" value="Eukaryota"/>
</dbReference>
<proteinExistence type="predicted"/>
<sequence>MLFCQKRTLLGFSKADMTPWWYMIGLVTSTNGDDMHHQWSHGHLYLLLWKNQQKRYSIFCEVYTGTGLLNQYPLSLGEGKLPQPGRVTIINETAEREIKKQKVIHKGKERAEELDFKQKWVDCLADAEQNKNFHHYSPEKNGVARLGAKLSSHPSADKETYRHLEKQLKPFEASDIWMEAKDYIRDIVAAADIDEFEEKIDSKALVEDKKKSYRWINDICKTMAKIYLKRPSISLSESVYNTNVIFSCFKAMLSMIKKNEHAPYFIPGEFELAAMTVQLKKMGFKADKRKIYKADGIIRLAELGETAGAFGHGDHAKTSFDNSKGMFALLAMLKTVADYYKYASVEEFRKLKLYFVQPSGKP</sequence>
<dbReference type="AlphaFoldDB" id="S2JSX1"/>
<dbReference type="VEuPathDB" id="FungiDB:HMPREF1544_00138"/>
<name>S2JSX1_MUCC1</name>
<dbReference type="InParanoid" id="S2JSX1"/>
<reference evidence="2" key="1">
    <citation type="submission" date="2013-05" db="EMBL/GenBank/DDBJ databases">
        <title>The Genome sequence of Mucor circinelloides f. circinelloides 1006PhL.</title>
        <authorList>
            <consortium name="The Broad Institute Genomics Platform"/>
            <person name="Cuomo C."/>
            <person name="Earl A."/>
            <person name="Findley K."/>
            <person name="Lee S.C."/>
            <person name="Walker B."/>
            <person name="Young S."/>
            <person name="Zeng Q."/>
            <person name="Gargeya S."/>
            <person name="Fitzgerald M."/>
            <person name="Haas B."/>
            <person name="Abouelleil A."/>
            <person name="Allen A.W."/>
            <person name="Alvarado L."/>
            <person name="Arachchi H.M."/>
            <person name="Berlin A.M."/>
            <person name="Chapman S.B."/>
            <person name="Gainer-Dewar J."/>
            <person name="Goldberg J."/>
            <person name="Griggs A."/>
            <person name="Gujja S."/>
            <person name="Hansen M."/>
            <person name="Howarth C."/>
            <person name="Imamovic A."/>
            <person name="Ireland A."/>
            <person name="Larimer J."/>
            <person name="McCowan C."/>
            <person name="Murphy C."/>
            <person name="Pearson M."/>
            <person name="Poon T.W."/>
            <person name="Priest M."/>
            <person name="Roberts A."/>
            <person name="Saif S."/>
            <person name="Shea T."/>
            <person name="Sisk P."/>
            <person name="Sykes S."/>
            <person name="Wortman J."/>
            <person name="Nusbaum C."/>
            <person name="Birren B."/>
        </authorList>
    </citation>
    <scope>NUCLEOTIDE SEQUENCE [LARGE SCALE GENOMIC DNA]</scope>
    <source>
        <strain evidence="2">1006PhL</strain>
    </source>
</reference>
<evidence type="ECO:0000313" key="1">
    <source>
        <dbReference type="EMBL" id="EPB93064.1"/>
    </source>
</evidence>
<organism evidence="1 2">
    <name type="scientific">Mucor circinelloides f. circinelloides (strain 1006PhL)</name>
    <name type="common">Mucormycosis agent</name>
    <name type="synonym">Calyptromyces circinelloides</name>
    <dbReference type="NCBI Taxonomy" id="1220926"/>
    <lineage>
        <taxon>Eukaryota</taxon>
        <taxon>Fungi</taxon>
        <taxon>Fungi incertae sedis</taxon>
        <taxon>Mucoromycota</taxon>
        <taxon>Mucoromycotina</taxon>
        <taxon>Mucoromycetes</taxon>
        <taxon>Mucorales</taxon>
        <taxon>Mucorineae</taxon>
        <taxon>Mucoraceae</taxon>
        <taxon>Mucor</taxon>
    </lineage>
</organism>
<accession>S2JSX1</accession>
<evidence type="ECO:0000313" key="2">
    <source>
        <dbReference type="Proteomes" id="UP000014254"/>
    </source>
</evidence>
<keyword evidence="2" id="KW-1185">Reference proteome</keyword>
<dbReference type="Proteomes" id="UP000014254">
    <property type="component" value="Unassembled WGS sequence"/>
</dbReference>